<evidence type="ECO:0000313" key="1">
    <source>
        <dbReference type="EMBL" id="SMB80989.1"/>
    </source>
</evidence>
<dbReference type="STRING" id="645990.SAMN00120144_3633"/>
<reference evidence="1 2" key="1">
    <citation type="submission" date="2017-04" db="EMBL/GenBank/DDBJ databases">
        <authorList>
            <person name="Afonso C.L."/>
            <person name="Miller P.J."/>
            <person name="Scott M.A."/>
            <person name="Spackman E."/>
            <person name="Goraichik I."/>
            <person name="Dimitrov K.M."/>
            <person name="Suarez D.L."/>
            <person name="Swayne D.E."/>
        </authorList>
    </citation>
    <scope>NUCLEOTIDE SEQUENCE [LARGE SCALE GENOMIC DNA]</scope>
    <source>
        <strain evidence="1 2">DSM 11622</strain>
    </source>
</reference>
<name>A0A1W1UIX6_9BACT</name>
<dbReference type="EMBL" id="FWWW01000026">
    <property type="protein sequence ID" value="SMB80989.1"/>
    <property type="molecule type" value="Genomic_DNA"/>
</dbReference>
<accession>A0A1W1UIX6</accession>
<gene>
    <name evidence="1" type="ORF">SAMN00120144_3633</name>
</gene>
<dbReference type="AlphaFoldDB" id="A0A1W1UIX6"/>
<evidence type="ECO:0000313" key="2">
    <source>
        <dbReference type="Proteomes" id="UP000192266"/>
    </source>
</evidence>
<keyword evidence="2" id="KW-1185">Reference proteome</keyword>
<organism evidence="1 2">
    <name type="scientific">Hymenobacter roseosalivarius DSM 11622</name>
    <dbReference type="NCBI Taxonomy" id="645990"/>
    <lineage>
        <taxon>Bacteria</taxon>
        <taxon>Pseudomonadati</taxon>
        <taxon>Bacteroidota</taxon>
        <taxon>Cytophagia</taxon>
        <taxon>Cytophagales</taxon>
        <taxon>Hymenobacteraceae</taxon>
        <taxon>Hymenobacter</taxon>
    </lineage>
</organism>
<sequence length="91" mass="10399">MLHKLQYYYEEIRLISIRNAHINRLLAMSNTFQEILAAALGLAGFLEEAHQDELSHQHHGDDPATCSYCRAIRNVREFNATEQSISTSRPA</sequence>
<proteinExistence type="predicted"/>
<protein>
    <submittedName>
        <fullName evidence="1">Uncharacterized protein</fullName>
    </submittedName>
</protein>
<dbReference type="Proteomes" id="UP000192266">
    <property type="component" value="Unassembled WGS sequence"/>
</dbReference>